<dbReference type="Pfam" id="PF00059">
    <property type="entry name" value="Lectin_C"/>
    <property type="match status" value="3"/>
</dbReference>
<accession>A0A8S3QR81</accession>
<dbReference type="PROSITE" id="PS50041">
    <property type="entry name" value="C_TYPE_LECTIN_2"/>
    <property type="match status" value="3"/>
</dbReference>
<evidence type="ECO:0000313" key="2">
    <source>
        <dbReference type="EMBL" id="CAG2199078.1"/>
    </source>
</evidence>
<dbReference type="SMART" id="SM00034">
    <property type="entry name" value="CLECT"/>
    <property type="match status" value="3"/>
</dbReference>
<dbReference type="EMBL" id="CAJPWZ010000710">
    <property type="protein sequence ID" value="CAG2199078.1"/>
    <property type="molecule type" value="Genomic_DNA"/>
</dbReference>
<keyword evidence="3" id="KW-1185">Reference proteome</keyword>
<evidence type="ECO:0000313" key="3">
    <source>
        <dbReference type="Proteomes" id="UP000683360"/>
    </source>
</evidence>
<evidence type="ECO:0000259" key="1">
    <source>
        <dbReference type="PROSITE" id="PS50041"/>
    </source>
</evidence>
<name>A0A8S3QR81_MYTED</name>
<reference evidence="2" key="1">
    <citation type="submission" date="2021-03" db="EMBL/GenBank/DDBJ databases">
        <authorList>
            <person name="Bekaert M."/>
        </authorList>
    </citation>
    <scope>NUCLEOTIDE SEQUENCE</scope>
</reference>
<organism evidence="2 3">
    <name type="scientific">Mytilus edulis</name>
    <name type="common">Blue mussel</name>
    <dbReference type="NCBI Taxonomy" id="6550"/>
    <lineage>
        <taxon>Eukaryota</taxon>
        <taxon>Metazoa</taxon>
        <taxon>Spiralia</taxon>
        <taxon>Lophotrochozoa</taxon>
        <taxon>Mollusca</taxon>
        <taxon>Bivalvia</taxon>
        <taxon>Autobranchia</taxon>
        <taxon>Pteriomorphia</taxon>
        <taxon>Mytilida</taxon>
        <taxon>Mytiloidea</taxon>
        <taxon>Mytilidae</taxon>
        <taxon>Mytilinae</taxon>
        <taxon>Mytilus</taxon>
    </lineage>
</organism>
<protein>
    <submittedName>
        <fullName evidence="2">Perlucin-like protein</fullName>
    </submittedName>
</protein>
<comment type="caution">
    <text evidence="2">The sequence shown here is derived from an EMBL/GenBank/DDBJ whole genome shotgun (WGS) entry which is preliminary data.</text>
</comment>
<feature type="domain" description="C-type lectin" evidence="1">
    <location>
        <begin position="240"/>
        <end position="350"/>
    </location>
</feature>
<dbReference type="PANTHER" id="PTHR22803">
    <property type="entry name" value="MANNOSE, PHOSPHOLIPASE, LECTIN RECEPTOR RELATED"/>
    <property type="match status" value="1"/>
</dbReference>
<dbReference type="CDD" id="cd00037">
    <property type="entry name" value="CLECT"/>
    <property type="match status" value="2"/>
</dbReference>
<dbReference type="OrthoDB" id="6139004at2759"/>
<feature type="domain" description="C-type lectin" evidence="1">
    <location>
        <begin position="1"/>
        <end position="90"/>
    </location>
</feature>
<proteinExistence type="predicted"/>
<gene>
    <name evidence="2" type="ORF">MEDL_13817</name>
</gene>
<dbReference type="Proteomes" id="UP000683360">
    <property type="component" value="Unassembled WGS sequence"/>
</dbReference>
<dbReference type="Gene3D" id="3.10.100.10">
    <property type="entry name" value="Mannose-Binding Protein A, subunit A"/>
    <property type="match status" value="3"/>
</dbReference>
<feature type="domain" description="C-type lectin" evidence="1">
    <location>
        <begin position="154"/>
        <end position="229"/>
    </location>
</feature>
<dbReference type="InterPro" id="IPR001304">
    <property type="entry name" value="C-type_lectin-like"/>
</dbReference>
<dbReference type="AlphaFoldDB" id="A0A8S3QR81"/>
<sequence length="372" mass="42804">MGGYLVQITDSAENSWVLDMLMKSCKHHHGSWIGASDLKKEGDWRWVNDSSKVRYSQWHRGNPNNYGNNEDCAHFASGSYQYHWNDAPCNIDGMMGYILHWVNLIFKNKDLPQETKESVVFPVNKSGKDKLHPENYTETMSNYGRIPCENYRPEENSWVVDMITKSVKHKIWLLDGYGRLKNEGDWRWVNDSSAVSYSNWNRGQPDNASNEDCGHIWSAANYEWNDAICTIDQMGRLGKVQTNCYFFSPDGKNWHDAAKQCQTMGGYLLKITDSEENSWVVDMITKSVKHKYGYWMGMADLKNEGDWRWVNDSSAVSYSNWNRGQPDNASNEDCGHIWSAANYEWNDAICTIDQMGYICECSDASNCRPSKG</sequence>
<dbReference type="InterPro" id="IPR016187">
    <property type="entry name" value="CTDL_fold"/>
</dbReference>
<dbReference type="InterPro" id="IPR016186">
    <property type="entry name" value="C-type_lectin-like/link_sf"/>
</dbReference>
<dbReference type="SUPFAM" id="SSF56436">
    <property type="entry name" value="C-type lectin-like"/>
    <property type="match status" value="3"/>
</dbReference>
<dbReference type="InterPro" id="IPR050111">
    <property type="entry name" value="C-type_lectin/snaclec_domain"/>
</dbReference>